<keyword evidence="3" id="KW-1185">Reference proteome</keyword>
<sequence>MRDDIRETMNWKGRRPRTESRNQNRPPLSQHTKLRSVAPEKPSVDALDAAFEDVDLNSEYTLHKRVDRGSTNTDSKESIVERLSLQLSALEAQCHHLQGLLSSAGRTDS</sequence>
<dbReference type="Proteomes" id="UP000323917">
    <property type="component" value="Chromosome"/>
</dbReference>
<evidence type="ECO:0000313" key="2">
    <source>
        <dbReference type="EMBL" id="QEG32769.1"/>
    </source>
</evidence>
<dbReference type="AlphaFoldDB" id="A0A5B9Q515"/>
<proteinExistence type="predicted"/>
<dbReference type="KEGG" id="bgok:Pr1d_00290"/>
<reference evidence="2 3" key="1">
    <citation type="submission" date="2019-08" db="EMBL/GenBank/DDBJ databases">
        <title>Deep-cultivation of Planctomycetes and their phenomic and genomic characterization uncovers novel biology.</title>
        <authorList>
            <person name="Wiegand S."/>
            <person name="Jogler M."/>
            <person name="Boedeker C."/>
            <person name="Pinto D."/>
            <person name="Vollmers J."/>
            <person name="Rivas-Marin E."/>
            <person name="Kohn T."/>
            <person name="Peeters S.H."/>
            <person name="Heuer A."/>
            <person name="Rast P."/>
            <person name="Oberbeckmann S."/>
            <person name="Bunk B."/>
            <person name="Jeske O."/>
            <person name="Meyerdierks A."/>
            <person name="Storesund J.E."/>
            <person name="Kallscheuer N."/>
            <person name="Luecker S."/>
            <person name="Lage O.M."/>
            <person name="Pohl T."/>
            <person name="Merkel B.J."/>
            <person name="Hornburger P."/>
            <person name="Mueller R.-W."/>
            <person name="Bruemmer F."/>
            <person name="Labrenz M."/>
            <person name="Spormann A.M."/>
            <person name="Op den Camp H."/>
            <person name="Overmann J."/>
            <person name="Amann R."/>
            <person name="Jetten M.S.M."/>
            <person name="Mascher T."/>
            <person name="Medema M.H."/>
            <person name="Devos D.P."/>
            <person name="Kaster A.-K."/>
            <person name="Ovreas L."/>
            <person name="Rohde M."/>
            <person name="Galperin M.Y."/>
            <person name="Jogler C."/>
        </authorList>
    </citation>
    <scope>NUCLEOTIDE SEQUENCE [LARGE SCALE GENOMIC DNA]</scope>
    <source>
        <strain evidence="2 3">Pr1d</strain>
    </source>
</reference>
<name>A0A5B9Q515_9BACT</name>
<protein>
    <submittedName>
        <fullName evidence="2">Uncharacterized protein</fullName>
    </submittedName>
</protein>
<gene>
    <name evidence="2" type="ORF">Pr1d_00290</name>
</gene>
<evidence type="ECO:0000313" key="3">
    <source>
        <dbReference type="Proteomes" id="UP000323917"/>
    </source>
</evidence>
<evidence type="ECO:0000256" key="1">
    <source>
        <dbReference type="SAM" id="MobiDB-lite"/>
    </source>
</evidence>
<dbReference type="EMBL" id="CP042913">
    <property type="protein sequence ID" value="QEG32769.1"/>
    <property type="molecule type" value="Genomic_DNA"/>
</dbReference>
<accession>A0A5B9Q515</accession>
<feature type="region of interest" description="Disordered" evidence="1">
    <location>
        <begin position="1"/>
        <end position="41"/>
    </location>
</feature>
<organism evidence="2 3">
    <name type="scientific">Bythopirellula goksoeyrii</name>
    <dbReference type="NCBI Taxonomy" id="1400387"/>
    <lineage>
        <taxon>Bacteria</taxon>
        <taxon>Pseudomonadati</taxon>
        <taxon>Planctomycetota</taxon>
        <taxon>Planctomycetia</taxon>
        <taxon>Pirellulales</taxon>
        <taxon>Lacipirellulaceae</taxon>
        <taxon>Bythopirellula</taxon>
    </lineage>
</organism>